<dbReference type="InterPro" id="IPR009056">
    <property type="entry name" value="Cyt_c-like_dom"/>
</dbReference>
<keyword evidence="2 6" id="KW-0349">Heme</keyword>
<evidence type="ECO:0000313" key="9">
    <source>
        <dbReference type="EMBL" id="MFG6467732.1"/>
    </source>
</evidence>
<dbReference type="InterPro" id="IPR036909">
    <property type="entry name" value="Cyt_c-like_dom_sf"/>
</dbReference>
<keyword evidence="4" id="KW-0249">Electron transport</keyword>
<reference evidence="9 10" key="1">
    <citation type="submission" date="2024-08" db="EMBL/GenBank/DDBJ databases">
        <authorList>
            <person name="Lu H."/>
        </authorList>
    </citation>
    <scope>NUCLEOTIDE SEQUENCE [LARGE SCALE GENOMIC DNA]</scope>
    <source>
        <strain evidence="9 10">BYS87W</strain>
    </source>
</reference>
<keyword evidence="10" id="KW-1185">Reference proteome</keyword>
<dbReference type="PROSITE" id="PS51007">
    <property type="entry name" value="CYTC"/>
    <property type="match status" value="1"/>
</dbReference>
<dbReference type="Pfam" id="PF00034">
    <property type="entry name" value="Cytochrom_C"/>
    <property type="match status" value="1"/>
</dbReference>
<proteinExistence type="predicted"/>
<feature type="domain" description="Cytochrome c" evidence="8">
    <location>
        <begin position="21"/>
        <end position="102"/>
    </location>
</feature>
<dbReference type="PANTHER" id="PTHR33751">
    <property type="entry name" value="CBB3-TYPE CYTOCHROME C OXIDASE SUBUNIT FIXP"/>
    <property type="match status" value="1"/>
</dbReference>
<keyword evidence="1" id="KW-0813">Transport</keyword>
<feature type="signal peptide" evidence="7">
    <location>
        <begin position="1"/>
        <end position="20"/>
    </location>
</feature>
<evidence type="ECO:0000256" key="7">
    <source>
        <dbReference type="SAM" id="SignalP"/>
    </source>
</evidence>
<organism evidence="9 10">
    <name type="scientific">Pelomonas baiyunensis</name>
    <dbReference type="NCBI Taxonomy" id="3299026"/>
    <lineage>
        <taxon>Bacteria</taxon>
        <taxon>Pseudomonadati</taxon>
        <taxon>Pseudomonadota</taxon>
        <taxon>Betaproteobacteria</taxon>
        <taxon>Burkholderiales</taxon>
        <taxon>Sphaerotilaceae</taxon>
        <taxon>Roseateles</taxon>
    </lineage>
</organism>
<protein>
    <submittedName>
        <fullName evidence="9">C-type cytochrome</fullName>
    </submittedName>
</protein>
<evidence type="ECO:0000259" key="8">
    <source>
        <dbReference type="PROSITE" id="PS51007"/>
    </source>
</evidence>
<sequence length="104" mass="10979">MKAVGWWWGLALCASGAAFAQDLAPGNQARSLAATCATCHGTEGRARGEVLPPLAGMKAEVMLQALADYRSGAQRGTVMPQIVKGYTEAQLRLVAQYFAAQARP</sequence>
<keyword evidence="3 6" id="KW-0479">Metal-binding</keyword>
<evidence type="ECO:0000256" key="6">
    <source>
        <dbReference type="PROSITE-ProRule" id="PRU00433"/>
    </source>
</evidence>
<evidence type="ECO:0000256" key="2">
    <source>
        <dbReference type="ARBA" id="ARBA00022617"/>
    </source>
</evidence>
<feature type="chain" id="PRO_5046166609" evidence="7">
    <location>
        <begin position="21"/>
        <end position="104"/>
    </location>
</feature>
<dbReference type="Proteomes" id="UP001606303">
    <property type="component" value="Unassembled WGS sequence"/>
</dbReference>
<evidence type="ECO:0000313" key="10">
    <source>
        <dbReference type="Proteomes" id="UP001606303"/>
    </source>
</evidence>
<gene>
    <name evidence="9" type="ORF">ACG01O_13990</name>
</gene>
<keyword evidence="5 6" id="KW-0408">Iron</keyword>
<dbReference type="RefSeq" id="WP_394385583.1">
    <property type="nucleotide sequence ID" value="NZ_JBIGIB010000003.1"/>
</dbReference>
<evidence type="ECO:0000256" key="5">
    <source>
        <dbReference type="ARBA" id="ARBA00023004"/>
    </source>
</evidence>
<keyword evidence="7" id="KW-0732">Signal</keyword>
<comment type="caution">
    <text evidence="9">The sequence shown here is derived from an EMBL/GenBank/DDBJ whole genome shotgun (WGS) entry which is preliminary data.</text>
</comment>
<dbReference type="SUPFAM" id="SSF46626">
    <property type="entry name" value="Cytochrome c"/>
    <property type="match status" value="1"/>
</dbReference>
<dbReference type="EMBL" id="JBIGIB010000003">
    <property type="protein sequence ID" value="MFG6467732.1"/>
    <property type="molecule type" value="Genomic_DNA"/>
</dbReference>
<dbReference type="PANTHER" id="PTHR33751:SF9">
    <property type="entry name" value="CYTOCHROME C4"/>
    <property type="match status" value="1"/>
</dbReference>
<evidence type="ECO:0000256" key="4">
    <source>
        <dbReference type="ARBA" id="ARBA00022982"/>
    </source>
</evidence>
<accession>A0ABW7H0W9</accession>
<evidence type="ECO:0000256" key="3">
    <source>
        <dbReference type="ARBA" id="ARBA00022723"/>
    </source>
</evidence>
<evidence type="ECO:0000256" key="1">
    <source>
        <dbReference type="ARBA" id="ARBA00022448"/>
    </source>
</evidence>
<dbReference type="InterPro" id="IPR050597">
    <property type="entry name" value="Cytochrome_c_Oxidase_Subunit"/>
</dbReference>
<dbReference type="Gene3D" id="1.10.760.10">
    <property type="entry name" value="Cytochrome c-like domain"/>
    <property type="match status" value="1"/>
</dbReference>
<name>A0ABW7H0W9_9BURK</name>